<protein>
    <submittedName>
        <fullName evidence="1">Uncharacterized protein</fullName>
    </submittedName>
</protein>
<dbReference type="Proteomes" id="UP000050437">
    <property type="component" value="Unassembled WGS sequence"/>
</dbReference>
<evidence type="ECO:0000313" key="1">
    <source>
        <dbReference type="EMBL" id="KPM68637.1"/>
    </source>
</evidence>
<dbReference type="AlphaFoldDB" id="A0A0P7DTB8"/>
<dbReference type="EMBL" id="RJAI01000127">
    <property type="protein sequence ID" value="RNF77349.1"/>
    <property type="molecule type" value="Genomic_DNA"/>
</dbReference>
<accession>A0A0P7DTB8</accession>
<comment type="caution">
    <text evidence="1">The sequence shown here is derived from an EMBL/GenBank/DDBJ whole genome shotgun (WGS) entry which is preliminary data.</text>
</comment>
<gene>
    <name evidence="2" type="ORF">EFK07_31145</name>
    <name evidence="1" type="ORF">HB13667_01120</name>
</gene>
<evidence type="ECO:0000313" key="4">
    <source>
        <dbReference type="Proteomes" id="UP000278162"/>
    </source>
</evidence>
<organism evidence="1 3">
    <name type="scientific">Pseudomonas putida</name>
    <name type="common">Arthrobacter siderocapsulatus</name>
    <dbReference type="NCBI Taxonomy" id="303"/>
    <lineage>
        <taxon>Bacteria</taxon>
        <taxon>Pseudomonadati</taxon>
        <taxon>Pseudomonadota</taxon>
        <taxon>Gammaproteobacteria</taxon>
        <taxon>Pseudomonadales</taxon>
        <taxon>Pseudomonadaceae</taxon>
        <taxon>Pseudomonas</taxon>
    </lineage>
</organism>
<evidence type="ECO:0000313" key="3">
    <source>
        <dbReference type="Proteomes" id="UP000050437"/>
    </source>
</evidence>
<proteinExistence type="predicted"/>
<reference evidence="1 3" key="1">
    <citation type="submission" date="2015-10" db="EMBL/GenBank/DDBJ databases">
        <title>Pseudomonas putida clinical strains.</title>
        <authorList>
            <person name="Molina L."/>
            <person name="Udaondo Z."/>
        </authorList>
    </citation>
    <scope>NUCLEOTIDE SEQUENCE [LARGE SCALE GENOMIC DNA]</scope>
    <source>
        <strain evidence="1 3">HB13667</strain>
    </source>
</reference>
<sequence length="73" mass="7928">MIFGHYYFGEELLNDAVPFLNVFLESAFAESLPGSRVQCGLIETVGLAAFIQLAGRLQGLLHRHAAAHGDIDV</sequence>
<evidence type="ECO:0000313" key="2">
    <source>
        <dbReference type="EMBL" id="RNF77349.1"/>
    </source>
</evidence>
<dbReference type="Proteomes" id="UP000278162">
    <property type="component" value="Unassembled WGS sequence"/>
</dbReference>
<reference evidence="2 4" key="2">
    <citation type="submission" date="2018-10" db="EMBL/GenBank/DDBJ databases">
        <title>An outbreak of IMP-63 producing strain in France.</title>
        <authorList>
            <person name="Bour M."/>
            <person name="Liapis E."/>
            <person name="Plesiat P."/>
        </authorList>
    </citation>
    <scope>NUCLEOTIDE SEQUENCE [LARGE SCALE GENOMIC DNA]</scope>
    <source>
        <strain evidence="2 4">12917</strain>
    </source>
</reference>
<name>A0A0P7DTB8_PSEPU</name>
<dbReference type="EMBL" id="LKKS01000011">
    <property type="protein sequence ID" value="KPM68637.1"/>
    <property type="molecule type" value="Genomic_DNA"/>
</dbReference>